<sequence length="440" mass="48310">MCQLKVNWHVCSHLVPQNETCQFDGLAEHKRGESTAVLADSPCWLCQQSPSEFINAMVTTQLTAQDVISALGISETHPNLMAIIGKYFDRYENGHLAGMGLRSDRFLDGLDMPRPEVQNQNGNAQLNGVPALVGVNNPFSSPGIQGFPRIRSLQNGLVAGNENNMDITSTLSVDGGDITSGHNAYMIDDYSTYETDTVDPADTSGDITANADILDLDVIFPTLDDHSLIALEHLESVQAHREMNMSDSDTSDGDNSIGNPGLENTVRQSMPDNAERETKNSVTRKIWGDKEPSATSEIDARPFDLDCIMSEDQNDTNTVQLQTNNAYPFHSQNAQMDALTSAEHREFSSSNLHHLTVITALNHQLETQGPSYDLVQALSKEVSECAQEMQVIGERWHQLSDTVMRNINRYNALQAPAIGANGTSISHDDDDELLHITSIL</sequence>
<organism evidence="2 3">
    <name type="scientific">Paecilomyces lecythidis</name>
    <dbReference type="NCBI Taxonomy" id="3004212"/>
    <lineage>
        <taxon>Eukaryota</taxon>
        <taxon>Fungi</taxon>
        <taxon>Dikarya</taxon>
        <taxon>Ascomycota</taxon>
        <taxon>Pezizomycotina</taxon>
        <taxon>Eurotiomycetes</taxon>
        <taxon>Eurotiomycetidae</taxon>
        <taxon>Eurotiales</taxon>
        <taxon>Thermoascaceae</taxon>
        <taxon>Paecilomyces</taxon>
    </lineage>
</organism>
<feature type="region of interest" description="Disordered" evidence="1">
    <location>
        <begin position="243"/>
        <end position="299"/>
    </location>
</feature>
<comment type="caution">
    <text evidence="2">The sequence shown here is derived from an EMBL/GenBank/DDBJ whole genome shotgun (WGS) entry which is preliminary data.</text>
</comment>
<gene>
    <name evidence="2" type="ORF">Plec18167_003742</name>
</gene>
<feature type="compositionally biased region" description="Polar residues" evidence="1">
    <location>
        <begin position="245"/>
        <end position="258"/>
    </location>
</feature>
<evidence type="ECO:0000313" key="3">
    <source>
        <dbReference type="Proteomes" id="UP001583193"/>
    </source>
</evidence>
<evidence type="ECO:0000313" key="2">
    <source>
        <dbReference type="EMBL" id="KAL1880338.1"/>
    </source>
</evidence>
<keyword evidence="3" id="KW-1185">Reference proteome</keyword>
<protein>
    <submittedName>
        <fullName evidence="2">Uncharacterized protein</fullName>
    </submittedName>
</protein>
<feature type="compositionally biased region" description="Basic and acidic residues" evidence="1">
    <location>
        <begin position="286"/>
        <end position="299"/>
    </location>
</feature>
<name>A0ABR3XWF4_9EURO</name>
<dbReference type="EMBL" id="JAVDPF010000009">
    <property type="protein sequence ID" value="KAL1880338.1"/>
    <property type="molecule type" value="Genomic_DNA"/>
</dbReference>
<proteinExistence type="predicted"/>
<accession>A0ABR3XWF4</accession>
<reference evidence="2 3" key="1">
    <citation type="journal article" date="2024" name="IMA Fungus">
        <title>IMA Genome - F19 : A genome assembly and annotation guide to empower mycologists, including annotated draft genome sequences of Ceratocystis pirilliformis, Diaporthe australafricana, Fusarium ophioides, Paecilomyces lecythidis, and Sporothrix stenoceras.</title>
        <authorList>
            <person name="Aylward J."/>
            <person name="Wilson A.M."/>
            <person name="Visagie C.M."/>
            <person name="Spraker J."/>
            <person name="Barnes I."/>
            <person name="Buitendag C."/>
            <person name="Ceriani C."/>
            <person name="Del Mar Angel L."/>
            <person name="du Plessis D."/>
            <person name="Fuchs T."/>
            <person name="Gasser K."/>
            <person name="Kramer D."/>
            <person name="Li W."/>
            <person name="Munsamy K."/>
            <person name="Piso A."/>
            <person name="Price J.L."/>
            <person name="Sonnekus B."/>
            <person name="Thomas C."/>
            <person name="van der Nest A."/>
            <person name="van Dijk A."/>
            <person name="van Heerden A."/>
            <person name="van Vuuren N."/>
            <person name="Yilmaz N."/>
            <person name="Duong T.A."/>
            <person name="van der Merwe N.A."/>
            <person name="Wingfield M.J."/>
            <person name="Wingfield B.D."/>
        </authorList>
    </citation>
    <scope>NUCLEOTIDE SEQUENCE [LARGE SCALE GENOMIC DNA]</scope>
    <source>
        <strain evidence="2 3">CMW 18167</strain>
    </source>
</reference>
<dbReference type="Proteomes" id="UP001583193">
    <property type="component" value="Unassembled WGS sequence"/>
</dbReference>
<evidence type="ECO:0000256" key="1">
    <source>
        <dbReference type="SAM" id="MobiDB-lite"/>
    </source>
</evidence>